<evidence type="ECO:0000256" key="1">
    <source>
        <dbReference type="SAM" id="SignalP"/>
    </source>
</evidence>
<dbReference type="PATRIC" id="fig|1581420.6.peg.1300"/>
<accession>A0A0G9MTA0</accession>
<dbReference type="EMBL" id="LBHB01000002">
    <property type="protein sequence ID" value="KLE33950.1"/>
    <property type="molecule type" value="Genomic_DNA"/>
</dbReference>
<gene>
    <name evidence="2" type="ORF">AAW00_06400</name>
</gene>
<dbReference type="OrthoDB" id="7203080at2"/>
<dbReference type="AlphaFoldDB" id="A0A0G9MTA0"/>
<protein>
    <submittedName>
        <fullName evidence="2">Uncharacterized protein</fullName>
    </submittedName>
</protein>
<reference evidence="2 3" key="1">
    <citation type="submission" date="2015-04" db="EMBL/GenBank/DDBJ databases">
        <title>The draft genome sequence of Erythrobacter luteus KA37.</title>
        <authorList>
            <person name="Zhuang L."/>
            <person name="Liu Y."/>
            <person name="Shao Z."/>
        </authorList>
    </citation>
    <scope>NUCLEOTIDE SEQUENCE [LARGE SCALE GENOMIC DNA]</scope>
    <source>
        <strain evidence="2 3">KA37</strain>
    </source>
</reference>
<organism evidence="2 3">
    <name type="scientific">Aurantiacibacter luteus</name>
    <dbReference type="NCBI Taxonomy" id="1581420"/>
    <lineage>
        <taxon>Bacteria</taxon>
        <taxon>Pseudomonadati</taxon>
        <taxon>Pseudomonadota</taxon>
        <taxon>Alphaproteobacteria</taxon>
        <taxon>Sphingomonadales</taxon>
        <taxon>Erythrobacteraceae</taxon>
        <taxon>Aurantiacibacter</taxon>
    </lineage>
</organism>
<evidence type="ECO:0000313" key="2">
    <source>
        <dbReference type="EMBL" id="KLE33950.1"/>
    </source>
</evidence>
<feature type="chain" id="PRO_5002579967" evidence="1">
    <location>
        <begin position="22"/>
        <end position="261"/>
    </location>
</feature>
<keyword evidence="3" id="KW-1185">Reference proteome</keyword>
<dbReference type="Proteomes" id="UP000053464">
    <property type="component" value="Unassembled WGS sequence"/>
</dbReference>
<feature type="signal peptide" evidence="1">
    <location>
        <begin position="1"/>
        <end position="21"/>
    </location>
</feature>
<sequence length="261" mass="26603">MKTALYLAAASAALIATGAQAQTHQTTNVAEYASVAPINGSPTTYNAAPGADRAAADAVLAEGNNPTVALGTRITLTSTAADDTEAATPTVANTFTLTGTVSRDCSFYAGNTAAARTIDFGTIGVRTGNNENVNAAFEMAGNATATVQTLTAGCNTNNAVELSKDDIRGMVNANPGGYDTDEFQANIPYAVYATWTGVGLNAVTTGTQQAVYVAPQANAATLQQGAWRSAMRIDFNAPAISDRGLVAGTYTGTTTVTLRAL</sequence>
<keyword evidence="1" id="KW-0732">Signal</keyword>
<dbReference type="RefSeq" id="WP_047003599.1">
    <property type="nucleotide sequence ID" value="NZ_LBHB01000002.1"/>
</dbReference>
<comment type="caution">
    <text evidence="2">The sequence shown here is derived from an EMBL/GenBank/DDBJ whole genome shotgun (WGS) entry which is preliminary data.</text>
</comment>
<proteinExistence type="predicted"/>
<evidence type="ECO:0000313" key="3">
    <source>
        <dbReference type="Proteomes" id="UP000053464"/>
    </source>
</evidence>
<name>A0A0G9MTA0_9SPHN</name>